<keyword evidence="6" id="KW-0926">Vacuole</keyword>
<dbReference type="CDD" id="cd06921">
    <property type="entry name" value="ChtBD1_GH19_hevein"/>
    <property type="match status" value="1"/>
</dbReference>
<dbReference type="Pfam" id="PF00182">
    <property type="entry name" value="Glyco_hydro_19"/>
    <property type="match status" value="1"/>
</dbReference>
<evidence type="ECO:0000256" key="13">
    <source>
        <dbReference type="ARBA" id="ARBA00023277"/>
    </source>
</evidence>
<dbReference type="InterPro" id="IPR000726">
    <property type="entry name" value="Glyco_hydro_19_cat"/>
</dbReference>
<feature type="region of interest" description="Disordered" evidence="17">
    <location>
        <begin position="56"/>
        <end position="75"/>
    </location>
</feature>
<keyword evidence="12 16" id="KW-1015">Disulfide bond</keyword>
<evidence type="ECO:0000256" key="5">
    <source>
        <dbReference type="ARBA" id="ARBA00012729"/>
    </source>
</evidence>
<reference evidence="19 20" key="1">
    <citation type="journal article" date="2021" name="BMC Genomics">
        <title>Datura genome reveals duplications of psychoactive alkaloid biosynthetic genes and high mutation rate following tissue culture.</title>
        <authorList>
            <person name="Rajewski A."/>
            <person name="Carter-House D."/>
            <person name="Stajich J."/>
            <person name="Litt A."/>
        </authorList>
    </citation>
    <scope>NUCLEOTIDE SEQUENCE [LARGE SCALE GENOMIC DNA]</scope>
    <source>
        <strain evidence="19">AR-01</strain>
    </source>
</reference>
<proteinExistence type="inferred from homology"/>
<keyword evidence="15" id="KW-0624">Polysaccharide degradation</keyword>
<gene>
    <name evidence="19" type="primary">RC24_3</name>
    <name evidence="19" type="ORF">HAX54_018996</name>
</gene>
<protein>
    <recommendedName>
        <fullName evidence="5">chitinase</fullName>
        <ecNumber evidence="5">3.2.1.14</ecNumber>
    </recommendedName>
</protein>
<dbReference type="Gene3D" id="3.30.20.10">
    <property type="entry name" value="Endochitinase, domain 2"/>
    <property type="match status" value="1"/>
</dbReference>
<comment type="catalytic activity">
    <reaction evidence="1">
        <text>Random endo-hydrolysis of N-acetyl-beta-D-glucosaminide (1-&gt;4)-beta-linkages in chitin and chitodextrins.</text>
        <dbReference type="EC" id="3.2.1.14"/>
    </reaction>
</comment>
<keyword evidence="13" id="KW-0119">Carbohydrate metabolism</keyword>
<evidence type="ECO:0000256" key="4">
    <source>
        <dbReference type="ARBA" id="ARBA00009373"/>
    </source>
</evidence>
<keyword evidence="20" id="KW-1185">Reference proteome</keyword>
<dbReference type="PROSITE" id="PS50941">
    <property type="entry name" value="CHIT_BIND_I_2"/>
    <property type="match status" value="1"/>
</dbReference>
<feature type="domain" description="Chitin-binding type-1" evidence="18">
    <location>
        <begin position="9"/>
        <end position="52"/>
    </location>
</feature>
<accession>A0ABS8UQC5</accession>
<dbReference type="CDD" id="cd00325">
    <property type="entry name" value="chitinase_GH19"/>
    <property type="match status" value="1"/>
</dbReference>
<dbReference type="SUPFAM" id="SSF57016">
    <property type="entry name" value="Plant lectins/antimicrobial peptides"/>
    <property type="match status" value="1"/>
</dbReference>
<feature type="compositionally biased region" description="Pro residues" evidence="17">
    <location>
        <begin position="56"/>
        <end position="73"/>
    </location>
</feature>
<dbReference type="InterPro" id="IPR016283">
    <property type="entry name" value="Glyco_hydro_19"/>
</dbReference>
<dbReference type="InterPro" id="IPR018371">
    <property type="entry name" value="Chitin-binding_1_CS"/>
</dbReference>
<evidence type="ECO:0000313" key="20">
    <source>
        <dbReference type="Proteomes" id="UP000823775"/>
    </source>
</evidence>
<evidence type="ECO:0000256" key="12">
    <source>
        <dbReference type="ARBA" id="ARBA00023157"/>
    </source>
</evidence>
<comment type="subcellular location">
    <subcellularLocation>
        <location evidence="3">Vacuole</location>
    </subcellularLocation>
</comment>
<evidence type="ECO:0000256" key="6">
    <source>
        <dbReference type="ARBA" id="ARBA00022554"/>
    </source>
</evidence>
<evidence type="ECO:0000256" key="16">
    <source>
        <dbReference type="PROSITE-ProRule" id="PRU00261"/>
    </source>
</evidence>
<evidence type="ECO:0000256" key="9">
    <source>
        <dbReference type="ARBA" id="ARBA00022801"/>
    </source>
</evidence>
<dbReference type="PROSITE" id="PS00774">
    <property type="entry name" value="CHITINASE_19_2"/>
    <property type="match status" value="1"/>
</dbReference>
<feature type="disulfide bond" evidence="16">
    <location>
        <begin position="46"/>
        <end position="50"/>
    </location>
</feature>
<comment type="similarity">
    <text evidence="4">Belongs to the glycosyl hydrolase 19 family. Chitinase class I subfamily.</text>
</comment>
<dbReference type="Gene3D" id="1.10.530.10">
    <property type="match status" value="1"/>
</dbReference>
<dbReference type="SUPFAM" id="SSF53955">
    <property type="entry name" value="Lysozyme-like"/>
    <property type="match status" value="1"/>
</dbReference>
<comment type="caution">
    <text evidence="16">Lacks conserved residue(s) required for the propagation of feature annotation.</text>
</comment>
<dbReference type="SMART" id="SM00270">
    <property type="entry name" value="ChtBD1"/>
    <property type="match status" value="1"/>
</dbReference>
<dbReference type="InterPro" id="IPR023346">
    <property type="entry name" value="Lysozyme-like_dom_sf"/>
</dbReference>
<dbReference type="Gene3D" id="3.30.60.10">
    <property type="entry name" value="Endochitinase-like"/>
    <property type="match status" value="1"/>
</dbReference>
<evidence type="ECO:0000313" key="19">
    <source>
        <dbReference type="EMBL" id="MCD9560372.1"/>
    </source>
</evidence>
<dbReference type="PROSITE" id="PS00026">
    <property type="entry name" value="CHIT_BIND_I_1"/>
    <property type="match status" value="1"/>
</dbReference>
<evidence type="ECO:0000256" key="17">
    <source>
        <dbReference type="SAM" id="MobiDB-lite"/>
    </source>
</evidence>
<dbReference type="PROSITE" id="PS00773">
    <property type="entry name" value="CHITINASE_19_1"/>
    <property type="match status" value="1"/>
</dbReference>
<feature type="disulfide bond" evidence="16">
    <location>
        <begin position="27"/>
        <end position="41"/>
    </location>
</feature>
<keyword evidence="7 16" id="KW-0147">Chitin-binding</keyword>
<evidence type="ECO:0000256" key="11">
    <source>
        <dbReference type="ARBA" id="ARBA00023024"/>
    </source>
</evidence>
<evidence type="ECO:0000256" key="8">
    <source>
        <dbReference type="ARBA" id="ARBA00022729"/>
    </source>
</evidence>
<keyword evidence="9" id="KW-0378">Hydrolase</keyword>
<dbReference type="Pfam" id="PF00187">
    <property type="entry name" value="Chitin_bind_1"/>
    <property type="match status" value="1"/>
</dbReference>
<comment type="function">
    <text evidence="2">Defense against chitin-containing fungal pathogens.</text>
</comment>
<dbReference type="EC" id="3.2.1.14" evidence="5"/>
<keyword evidence="11" id="KW-0146">Chitin degradation</keyword>
<dbReference type="PANTHER" id="PTHR22595:SF184">
    <property type="entry name" value="ENDOCHITINASE A"/>
    <property type="match status" value="1"/>
</dbReference>
<evidence type="ECO:0000256" key="1">
    <source>
        <dbReference type="ARBA" id="ARBA00000822"/>
    </source>
</evidence>
<evidence type="ECO:0000256" key="7">
    <source>
        <dbReference type="ARBA" id="ARBA00022669"/>
    </source>
</evidence>
<dbReference type="InterPro" id="IPR036861">
    <property type="entry name" value="Endochitinase-like_sf"/>
</dbReference>
<dbReference type="PIRSF" id="PIRSF001060">
    <property type="entry name" value="Endochitinase"/>
    <property type="match status" value="1"/>
</dbReference>
<keyword evidence="10" id="KW-0611">Plant defense</keyword>
<evidence type="ECO:0000256" key="10">
    <source>
        <dbReference type="ARBA" id="ARBA00022821"/>
    </source>
</evidence>
<comment type="caution">
    <text evidence="19">The sequence shown here is derived from an EMBL/GenBank/DDBJ whole genome shotgun (WGS) entry which is preliminary data.</text>
</comment>
<evidence type="ECO:0000256" key="14">
    <source>
        <dbReference type="ARBA" id="ARBA00023295"/>
    </source>
</evidence>
<dbReference type="Proteomes" id="UP000823775">
    <property type="component" value="Unassembled WGS sequence"/>
</dbReference>
<dbReference type="EMBL" id="JACEIK010002308">
    <property type="protein sequence ID" value="MCD9560372.1"/>
    <property type="molecule type" value="Genomic_DNA"/>
</dbReference>
<evidence type="ECO:0000256" key="15">
    <source>
        <dbReference type="ARBA" id="ARBA00023326"/>
    </source>
</evidence>
<sequence>MLPVPSVLAEQCGKQAGGALCPLPGYCCSNAGFCGTTGDYCDPHNCQSQCPPINPPPPPPSPPPPFTPPPPATSPDITEIVSSELFEEMLLHRNDQSCPARGFYTYDGFVQAARDFPGFATSGDITDRKREVAAFLAHTSHVTTDVRPDEPNSTYTLGYCLNSAESNVKPEDRPYECVESAEWPCAPGKKYYGRGPILISYNINYGPCGVGIEEDLLGNPDLVETDTVISFKSAIWFWMTQPSKKPSCHDVMVGKWAPSPSDLKANRLPGFGVTINIFNGNNECGHGHDDNAQNRIGFYKWYCQILGVSPGENIDCDNQTPFPQSLLLINSM</sequence>
<organism evidence="19 20">
    <name type="scientific">Datura stramonium</name>
    <name type="common">Jimsonweed</name>
    <name type="synonym">Common thornapple</name>
    <dbReference type="NCBI Taxonomy" id="4076"/>
    <lineage>
        <taxon>Eukaryota</taxon>
        <taxon>Viridiplantae</taxon>
        <taxon>Streptophyta</taxon>
        <taxon>Embryophyta</taxon>
        <taxon>Tracheophyta</taxon>
        <taxon>Spermatophyta</taxon>
        <taxon>Magnoliopsida</taxon>
        <taxon>eudicotyledons</taxon>
        <taxon>Gunneridae</taxon>
        <taxon>Pentapetalae</taxon>
        <taxon>asterids</taxon>
        <taxon>lamiids</taxon>
        <taxon>Solanales</taxon>
        <taxon>Solanaceae</taxon>
        <taxon>Solanoideae</taxon>
        <taxon>Datureae</taxon>
        <taxon>Datura</taxon>
    </lineage>
</organism>
<evidence type="ECO:0000259" key="18">
    <source>
        <dbReference type="PROSITE" id="PS50941"/>
    </source>
</evidence>
<dbReference type="InterPro" id="IPR001002">
    <property type="entry name" value="Chitin-bd_1"/>
</dbReference>
<keyword evidence="8" id="KW-0732">Signal</keyword>
<dbReference type="PANTHER" id="PTHR22595">
    <property type="entry name" value="CHITINASE-RELATED"/>
    <property type="match status" value="1"/>
</dbReference>
<keyword evidence="14" id="KW-0326">Glycosidase</keyword>
<evidence type="ECO:0000256" key="2">
    <source>
        <dbReference type="ARBA" id="ARBA00003102"/>
    </source>
</evidence>
<name>A0ABS8UQC5_DATST</name>
<evidence type="ECO:0000256" key="3">
    <source>
        <dbReference type="ARBA" id="ARBA00004116"/>
    </source>
</evidence>